<name>A0ABQ9K1R9_9CUCU</name>
<keyword evidence="4" id="KW-1185">Reference proteome</keyword>
<dbReference type="InterPro" id="IPR000253">
    <property type="entry name" value="FHA_dom"/>
</dbReference>
<dbReference type="PROSITE" id="PS50006">
    <property type="entry name" value="FHA_DOMAIN"/>
    <property type="match status" value="1"/>
</dbReference>
<dbReference type="Proteomes" id="UP001162164">
    <property type="component" value="Unassembled WGS sequence"/>
</dbReference>
<feature type="domain" description="Protein kinase" evidence="2">
    <location>
        <begin position="94"/>
        <end position="354"/>
    </location>
</feature>
<gene>
    <name evidence="3" type="ORF">NQ317_008659</name>
</gene>
<dbReference type="InterPro" id="IPR000719">
    <property type="entry name" value="Prot_kinase_dom"/>
</dbReference>
<accession>A0ABQ9K1R9</accession>
<protein>
    <submittedName>
        <fullName evidence="3">Uncharacterized protein</fullName>
    </submittedName>
</protein>
<proteinExistence type="predicted"/>
<dbReference type="InterPro" id="IPR008984">
    <property type="entry name" value="SMAD_FHA_dom_sf"/>
</dbReference>
<dbReference type="PROSITE" id="PS50011">
    <property type="entry name" value="PROTEIN_KINASE_DOM"/>
    <property type="match status" value="1"/>
</dbReference>
<dbReference type="PROSITE" id="PS00108">
    <property type="entry name" value="PROTEIN_KINASE_ST"/>
    <property type="match status" value="1"/>
</dbReference>
<organism evidence="3 4">
    <name type="scientific">Molorchus minor</name>
    <dbReference type="NCBI Taxonomy" id="1323400"/>
    <lineage>
        <taxon>Eukaryota</taxon>
        <taxon>Metazoa</taxon>
        <taxon>Ecdysozoa</taxon>
        <taxon>Arthropoda</taxon>
        <taxon>Hexapoda</taxon>
        <taxon>Insecta</taxon>
        <taxon>Pterygota</taxon>
        <taxon>Neoptera</taxon>
        <taxon>Endopterygota</taxon>
        <taxon>Coleoptera</taxon>
        <taxon>Polyphaga</taxon>
        <taxon>Cucujiformia</taxon>
        <taxon>Chrysomeloidea</taxon>
        <taxon>Cerambycidae</taxon>
        <taxon>Lamiinae</taxon>
        <taxon>Monochamini</taxon>
        <taxon>Molorchus</taxon>
    </lineage>
</organism>
<dbReference type="InterPro" id="IPR008271">
    <property type="entry name" value="Ser/Thr_kinase_AS"/>
</dbReference>
<dbReference type="InterPro" id="IPR011009">
    <property type="entry name" value="Kinase-like_dom_sf"/>
</dbReference>
<dbReference type="Gene3D" id="1.10.510.10">
    <property type="entry name" value="Transferase(Phosphotransferase) domain 1"/>
    <property type="match status" value="1"/>
</dbReference>
<evidence type="ECO:0000313" key="3">
    <source>
        <dbReference type="EMBL" id="KAJ8983957.1"/>
    </source>
</evidence>
<dbReference type="Pfam" id="PF00069">
    <property type="entry name" value="Pkinase"/>
    <property type="match status" value="1"/>
</dbReference>
<dbReference type="SMART" id="SM00220">
    <property type="entry name" value="S_TKc"/>
    <property type="match status" value="1"/>
</dbReference>
<dbReference type="SMART" id="SM00240">
    <property type="entry name" value="FHA"/>
    <property type="match status" value="1"/>
</dbReference>
<reference evidence="3" key="1">
    <citation type="journal article" date="2023" name="Insect Mol. Biol.">
        <title>Genome sequencing provides insights into the evolution of gene families encoding plant cell wall-degrading enzymes in longhorned beetles.</title>
        <authorList>
            <person name="Shin N.R."/>
            <person name="Okamura Y."/>
            <person name="Kirsch R."/>
            <person name="Pauchet Y."/>
        </authorList>
    </citation>
    <scope>NUCLEOTIDE SEQUENCE</scope>
    <source>
        <strain evidence="3">MMC_N1</strain>
    </source>
</reference>
<evidence type="ECO:0000259" key="1">
    <source>
        <dbReference type="PROSITE" id="PS50006"/>
    </source>
</evidence>
<dbReference type="EMBL" id="JAPWTJ010000053">
    <property type="protein sequence ID" value="KAJ8983957.1"/>
    <property type="molecule type" value="Genomic_DNA"/>
</dbReference>
<dbReference type="PANTHER" id="PTHR24347">
    <property type="entry name" value="SERINE/THREONINE-PROTEIN KINASE"/>
    <property type="match status" value="1"/>
</dbReference>
<dbReference type="Pfam" id="PF00498">
    <property type="entry name" value="FHA"/>
    <property type="match status" value="1"/>
</dbReference>
<evidence type="ECO:0000313" key="4">
    <source>
        <dbReference type="Proteomes" id="UP001162164"/>
    </source>
</evidence>
<evidence type="ECO:0000259" key="2">
    <source>
        <dbReference type="PROSITE" id="PS50011"/>
    </source>
</evidence>
<dbReference type="SUPFAM" id="SSF49879">
    <property type="entry name" value="SMAD/FHA domain"/>
    <property type="match status" value="1"/>
</dbReference>
<dbReference type="Gene3D" id="2.60.200.20">
    <property type="match status" value="1"/>
</dbReference>
<feature type="domain" description="FHA" evidence="1">
    <location>
        <begin position="27"/>
        <end position="86"/>
    </location>
</feature>
<dbReference type="SUPFAM" id="SSF56112">
    <property type="entry name" value="Protein kinase-like (PK-like)"/>
    <property type="match status" value="1"/>
</dbReference>
<comment type="caution">
    <text evidence="3">The sequence shown here is derived from an EMBL/GenBank/DDBJ whole genome shotgun (WGS) entry which is preliminary data.</text>
</comment>
<sequence>MENKNQWGRLIACLPQLDSIDLVEPSLKLGRSDECDIIIHKSKFPQSQLFYISKEHFQIIKDPNDEYITYIIDLSKNGTYLNGTLIGRRHKVVLQNNDSITIGDKLQVYLFKSMICAVFENYLPASLKKRYEPSRLLGKGGCGEVRLVYEKPLIVNMKEIVETEEEVFIILEYVRGGELTHLISKSHPLTEATTKFLFYQMVLAVQYLHADGVTHRDLKPGNVLLMTNNSQSLIKVTDFGLSKVAEDYDMMRTVCGTWHYIAPEVLNPTIAEYDKQVDVWSLGVILFYMLSNELPFQSAEKAMLGKMIVRGLYNMSSPAWYEVSTDAKDLVKKMLVLNPRNRITVPEILNHPWIAKDNLMRFRVENLLTKVKEDNEKISTKKRILQEERIVTGGIKRIKLSKGCDS</sequence>